<organism evidence="2 3">
    <name type="scientific">Triticum urartu</name>
    <name type="common">Red wild einkorn</name>
    <name type="synonym">Crithodium urartu</name>
    <dbReference type="NCBI Taxonomy" id="4572"/>
    <lineage>
        <taxon>Eukaryota</taxon>
        <taxon>Viridiplantae</taxon>
        <taxon>Streptophyta</taxon>
        <taxon>Embryophyta</taxon>
        <taxon>Tracheophyta</taxon>
        <taxon>Spermatophyta</taxon>
        <taxon>Magnoliopsida</taxon>
        <taxon>Liliopsida</taxon>
        <taxon>Poales</taxon>
        <taxon>Poaceae</taxon>
        <taxon>BOP clade</taxon>
        <taxon>Pooideae</taxon>
        <taxon>Triticodae</taxon>
        <taxon>Triticeae</taxon>
        <taxon>Triticinae</taxon>
        <taxon>Triticum</taxon>
    </lineage>
</organism>
<reference evidence="3" key="1">
    <citation type="journal article" date="2013" name="Nature">
        <title>Draft genome of the wheat A-genome progenitor Triticum urartu.</title>
        <authorList>
            <person name="Ling H.Q."/>
            <person name="Zhao S."/>
            <person name="Liu D."/>
            <person name="Wang J."/>
            <person name="Sun H."/>
            <person name="Zhang C."/>
            <person name="Fan H."/>
            <person name="Li D."/>
            <person name="Dong L."/>
            <person name="Tao Y."/>
            <person name="Gao C."/>
            <person name="Wu H."/>
            <person name="Li Y."/>
            <person name="Cui Y."/>
            <person name="Guo X."/>
            <person name="Zheng S."/>
            <person name="Wang B."/>
            <person name="Yu K."/>
            <person name="Liang Q."/>
            <person name="Yang W."/>
            <person name="Lou X."/>
            <person name="Chen J."/>
            <person name="Feng M."/>
            <person name="Jian J."/>
            <person name="Zhang X."/>
            <person name="Luo G."/>
            <person name="Jiang Y."/>
            <person name="Liu J."/>
            <person name="Wang Z."/>
            <person name="Sha Y."/>
            <person name="Zhang B."/>
            <person name="Wu H."/>
            <person name="Tang D."/>
            <person name="Shen Q."/>
            <person name="Xue P."/>
            <person name="Zou S."/>
            <person name="Wang X."/>
            <person name="Liu X."/>
            <person name="Wang F."/>
            <person name="Yang Y."/>
            <person name="An X."/>
            <person name="Dong Z."/>
            <person name="Zhang K."/>
            <person name="Zhang X."/>
            <person name="Luo M.C."/>
            <person name="Dvorak J."/>
            <person name="Tong Y."/>
            <person name="Wang J."/>
            <person name="Yang H."/>
            <person name="Li Z."/>
            <person name="Wang D."/>
            <person name="Zhang A."/>
            <person name="Wang J."/>
        </authorList>
    </citation>
    <scope>NUCLEOTIDE SEQUENCE</scope>
    <source>
        <strain evidence="3">cv. G1812</strain>
    </source>
</reference>
<keyword evidence="3" id="KW-1185">Reference proteome</keyword>
<evidence type="ECO:0000313" key="2">
    <source>
        <dbReference type="EnsemblPlants" id="TuG1812G0100001564.01.T04.cds379084"/>
    </source>
</evidence>
<protein>
    <submittedName>
        <fullName evidence="2">Uncharacterized protein</fullName>
    </submittedName>
</protein>
<keyword evidence="1" id="KW-1133">Transmembrane helix</keyword>
<proteinExistence type="predicted"/>
<dbReference type="AlphaFoldDB" id="A0A8R7JYH6"/>
<dbReference type="Proteomes" id="UP000015106">
    <property type="component" value="Chromosome 1"/>
</dbReference>
<accession>A0A8R7JYH6</accession>
<dbReference type="EnsemblPlants" id="TuG1812G0100001564.01.T04">
    <property type="protein sequence ID" value="TuG1812G0100001564.01.T04.cds379084"/>
    <property type="gene ID" value="TuG1812G0100001564.01"/>
</dbReference>
<dbReference type="Gramene" id="TuG1812G0100001564.01.T04">
    <property type="protein sequence ID" value="TuG1812G0100001564.01.T04.cds379084"/>
    <property type="gene ID" value="TuG1812G0100001564.01"/>
</dbReference>
<reference evidence="2" key="2">
    <citation type="submission" date="2018-03" db="EMBL/GenBank/DDBJ databases">
        <title>The Triticum urartu genome reveals the dynamic nature of wheat genome evolution.</title>
        <authorList>
            <person name="Ling H."/>
            <person name="Ma B."/>
            <person name="Shi X."/>
            <person name="Liu H."/>
            <person name="Dong L."/>
            <person name="Sun H."/>
            <person name="Cao Y."/>
            <person name="Gao Q."/>
            <person name="Zheng S."/>
            <person name="Li Y."/>
            <person name="Yu Y."/>
            <person name="Du H."/>
            <person name="Qi M."/>
            <person name="Li Y."/>
            <person name="Yu H."/>
            <person name="Cui Y."/>
            <person name="Wang N."/>
            <person name="Chen C."/>
            <person name="Wu H."/>
            <person name="Zhao Y."/>
            <person name="Zhang J."/>
            <person name="Li Y."/>
            <person name="Zhou W."/>
            <person name="Zhang B."/>
            <person name="Hu W."/>
            <person name="Eijk M."/>
            <person name="Tang J."/>
            <person name="Witsenboer H."/>
            <person name="Zhao S."/>
            <person name="Li Z."/>
            <person name="Zhang A."/>
            <person name="Wang D."/>
            <person name="Liang C."/>
        </authorList>
    </citation>
    <scope>NUCLEOTIDE SEQUENCE [LARGE SCALE GENOMIC DNA]</scope>
    <source>
        <strain evidence="2">cv. G1812</strain>
    </source>
</reference>
<sequence length="58" mass="6902">MLVLSKVHYFQYLVLNLMFYVGLIGHYPSYIFMLNMMLYIELFGHYTSCLCDFSCSPM</sequence>
<evidence type="ECO:0000313" key="3">
    <source>
        <dbReference type="Proteomes" id="UP000015106"/>
    </source>
</evidence>
<keyword evidence="1" id="KW-0812">Transmembrane</keyword>
<feature type="transmembrane region" description="Helical" evidence="1">
    <location>
        <begin position="12"/>
        <end position="33"/>
    </location>
</feature>
<name>A0A8R7JYH6_TRIUA</name>
<evidence type="ECO:0000256" key="1">
    <source>
        <dbReference type="SAM" id="Phobius"/>
    </source>
</evidence>
<keyword evidence="1" id="KW-0472">Membrane</keyword>
<gene>
    <name evidence="2" type="primary">LOC125554133</name>
</gene>
<reference evidence="2" key="3">
    <citation type="submission" date="2022-06" db="UniProtKB">
        <authorList>
            <consortium name="EnsemblPlants"/>
        </authorList>
    </citation>
    <scope>IDENTIFICATION</scope>
</reference>